<dbReference type="AlphaFoldDB" id="D9SG35"/>
<feature type="domain" description="HTH cro/C1-type" evidence="2">
    <location>
        <begin position="20"/>
        <end position="74"/>
    </location>
</feature>
<dbReference type="InterPro" id="IPR001387">
    <property type="entry name" value="Cro/C1-type_HTH"/>
</dbReference>
<organism evidence="3 4">
    <name type="scientific">Gallionella capsiferriformans (strain ES-2)</name>
    <name type="common">Gallionella ferruginea capsiferriformans (strain ES-2)</name>
    <dbReference type="NCBI Taxonomy" id="395494"/>
    <lineage>
        <taxon>Bacteria</taxon>
        <taxon>Pseudomonadati</taxon>
        <taxon>Pseudomonadota</taxon>
        <taxon>Betaproteobacteria</taxon>
        <taxon>Nitrosomonadales</taxon>
        <taxon>Gallionellaceae</taxon>
        <taxon>Gallionella</taxon>
    </lineage>
</organism>
<evidence type="ECO:0000313" key="3">
    <source>
        <dbReference type="EMBL" id="ADL55482.1"/>
    </source>
</evidence>
<protein>
    <submittedName>
        <fullName evidence="3">Helix-turn-helix domain protein</fullName>
    </submittedName>
</protein>
<evidence type="ECO:0000256" key="1">
    <source>
        <dbReference type="ARBA" id="ARBA00023125"/>
    </source>
</evidence>
<accession>D9SG35</accession>
<keyword evidence="4" id="KW-1185">Reference proteome</keyword>
<dbReference type="PANTHER" id="PTHR46558:SF11">
    <property type="entry name" value="HTH-TYPE TRANSCRIPTIONAL REGULATOR XRE"/>
    <property type="match status" value="1"/>
</dbReference>
<proteinExistence type="predicted"/>
<dbReference type="Gene3D" id="1.10.260.40">
    <property type="entry name" value="lambda repressor-like DNA-binding domains"/>
    <property type="match status" value="1"/>
</dbReference>
<dbReference type="RefSeq" id="WP_013293421.1">
    <property type="nucleotide sequence ID" value="NC_014394.1"/>
</dbReference>
<dbReference type="EMBL" id="CP002159">
    <property type="protein sequence ID" value="ADL55482.1"/>
    <property type="molecule type" value="Genomic_DNA"/>
</dbReference>
<dbReference type="CDD" id="cd00093">
    <property type="entry name" value="HTH_XRE"/>
    <property type="match status" value="1"/>
</dbReference>
<dbReference type="OrthoDB" id="5524454at2"/>
<dbReference type="Pfam" id="PF01381">
    <property type="entry name" value="HTH_3"/>
    <property type="match status" value="1"/>
</dbReference>
<evidence type="ECO:0000259" key="2">
    <source>
        <dbReference type="PROSITE" id="PS50943"/>
    </source>
</evidence>
<dbReference type="GO" id="GO:0003677">
    <property type="term" value="F:DNA binding"/>
    <property type="evidence" value="ECO:0007669"/>
    <property type="project" value="UniProtKB-KW"/>
</dbReference>
<sequence>MTSEIKTLGSSLGLILGANIAERRKKLNWTQAELAERIGVDTETVSRFERGSNLPSLHRLEKLAEALKIPLYKLVAASSPRHDDQSFILEEWMSELTPKDREFAMNTLKQLCAHLAGAAKSSPA</sequence>
<reference evidence="3 4" key="1">
    <citation type="submission" date="2010-08" db="EMBL/GenBank/DDBJ databases">
        <title>Complete sequence of Gallionella capsiferriformans ES-2.</title>
        <authorList>
            <consortium name="US DOE Joint Genome Institute"/>
            <person name="Lucas S."/>
            <person name="Copeland A."/>
            <person name="Lapidus A."/>
            <person name="Cheng J.-F."/>
            <person name="Bruce D."/>
            <person name="Goodwin L."/>
            <person name="Pitluck S."/>
            <person name="Chertkov O."/>
            <person name="Davenport K.W."/>
            <person name="Detter J.C."/>
            <person name="Han C."/>
            <person name="Tapia R."/>
            <person name="Land M."/>
            <person name="Hauser L."/>
            <person name="Chang Y.-J."/>
            <person name="Jeffries C."/>
            <person name="Kyrpides N."/>
            <person name="Ivanova N."/>
            <person name="Mikhailova N."/>
            <person name="Shelobolina E.S."/>
            <person name="Picardal F."/>
            <person name="Roden E."/>
            <person name="Emerson D."/>
            <person name="Woyke T."/>
        </authorList>
    </citation>
    <scope>NUCLEOTIDE SEQUENCE [LARGE SCALE GENOMIC DNA]</scope>
    <source>
        <strain evidence="3 4">ES-2</strain>
    </source>
</reference>
<dbReference type="eggNOG" id="COG1396">
    <property type="taxonomic scope" value="Bacteria"/>
</dbReference>
<name>D9SG35_GALCS</name>
<dbReference type="STRING" id="395494.Galf_1463"/>
<dbReference type="HOGENOM" id="CLU_066192_17_7_4"/>
<dbReference type="KEGG" id="gca:Galf_1463"/>
<gene>
    <name evidence="3" type="ordered locus">Galf_1463</name>
</gene>
<dbReference type="InterPro" id="IPR010982">
    <property type="entry name" value="Lambda_DNA-bd_dom_sf"/>
</dbReference>
<keyword evidence="1" id="KW-0238">DNA-binding</keyword>
<evidence type="ECO:0000313" key="4">
    <source>
        <dbReference type="Proteomes" id="UP000001235"/>
    </source>
</evidence>
<dbReference type="SUPFAM" id="SSF47413">
    <property type="entry name" value="lambda repressor-like DNA-binding domains"/>
    <property type="match status" value="1"/>
</dbReference>
<dbReference type="PROSITE" id="PS50943">
    <property type="entry name" value="HTH_CROC1"/>
    <property type="match status" value="1"/>
</dbReference>
<dbReference type="Proteomes" id="UP000001235">
    <property type="component" value="Chromosome"/>
</dbReference>
<dbReference type="SMART" id="SM00530">
    <property type="entry name" value="HTH_XRE"/>
    <property type="match status" value="1"/>
</dbReference>
<dbReference type="PANTHER" id="PTHR46558">
    <property type="entry name" value="TRACRIPTIONAL REGULATORY PROTEIN-RELATED-RELATED"/>
    <property type="match status" value="1"/>
</dbReference>